<feature type="compositionally biased region" description="Acidic residues" evidence="1">
    <location>
        <begin position="437"/>
        <end position="448"/>
    </location>
</feature>
<dbReference type="PANTHER" id="PTHR46082">
    <property type="entry name" value="ATP/GTP-BINDING PROTEIN-RELATED"/>
    <property type="match status" value="1"/>
</dbReference>
<proteinExistence type="predicted"/>
<evidence type="ECO:0000313" key="3">
    <source>
        <dbReference type="Proteomes" id="UP001218218"/>
    </source>
</evidence>
<organism evidence="2 3">
    <name type="scientific">Mycena albidolilacea</name>
    <dbReference type="NCBI Taxonomy" id="1033008"/>
    <lineage>
        <taxon>Eukaryota</taxon>
        <taxon>Fungi</taxon>
        <taxon>Dikarya</taxon>
        <taxon>Basidiomycota</taxon>
        <taxon>Agaricomycotina</taxon>
        <taxon>Agaricomycetes</taxon>
        <taxon>Agaricomycetidae</taxon>
        <taxon>Agaricales</taxon>
        <taxon>Marasmiineae</taxon>
        <taxon>Mycenaceae</taxon>
        <taxon>Mycena</taxon>
    </lineage>
</organism>
<reference evidence="2" key="1">
    <citation type="submission" date="2023-03" db="EMBL/GenBank/DDBJ databases">
        <title>Massive genome expansion in bonnet fungi (Mycena s.s.) driven by repeated elements and novel gene families across ecological guilds.</title>
        <authorList>
            <consortium name="Lawrence Berkeley National Laboratory"/>
            <person name="Harder C.B."/>
            <person name="Miyauchi S."/>
            <person name="Viragh M."/>
            <person name="Kuo A."/>
            <person name="Thoen E."/>
            <person name="Andreopoulos B."/>
            <person name="Lu D."/>
            <person name="Skrede I."/>
            <person name="Drula E."/>
            <person name="Henrissat B."/>
            <person name="Morin E."/>
            <person name="Kohler A."/>
            <person name="Barry K."/>
            <person name="LaButti K."/>
            <person name="Morin E."/>
            <person name="Salamov A."/>
            <person name="Lipzen A."/>
            <person name="Mereny Z."/>
            <person name="Hegedus B."/>
            <person name="Baldrian P."/>
            <person name="Stursova M."/>
            <person name="Weitz H."/>
            <person name="Taylor A."/>
            <person name="Grigoriev I.V."/>
            <person name="Nagy L.G."/>
            <person name="Martin F."/>
            <person name="Kauserud H."/>
        </authorList>
    </citation>
    <scope>NUCLEOTIDE SEQUENCE</scope>
    <source>
        <strain evidence="2">CBHHK002</strain>
    </source>
</reference>
<feature type="region of interest" description="Disordered" evidence="1">
    <location>
        <begin position="378"/>
        <end position="502"/>
    </location>
</feature>
<protein>
    <recommendedName>
        <fullName evidence="4">Kinesin light chain</fullName>
    </recommendedName>
</protein>
<accession>A0AAD6ZLD9</accession>
<feature type="compositionally biased region" description="Polar residues" evidence="1">
    <location>
        <begin position="385"/>
        <end position="409"/>
    </location>
</feature>
<dbReference type="Gene3D" id="1.25.40.10">
    <property type="entry name" value="Tetratricopeptide repeat domain"/>
    <property type="match status" value="2"/>
</dbReference>
<dbReference type="AlphaFoldDB" id="A0AAD6ZLD9"/>
<dbReference type="Pfam" id="PF13374">
    <property type="entry name" value="TPR_10"/>
    <property type="match status" value="2"/>
</dbReference>
<dbReference type="SUPFAM" id="SSF48452">
    <property type="entry name" value="TPR-like"/>
    <property type="match status" value="2"/>
</dbReference>
<name>A0AAD6ZLD9_9AGAR</name>
<keyword evidence="3" id="KW-1185">Reference proteome</keyword>
<feature type="compositionally biased region" description="Pro residues" evidence="1">
    <location>
        <begin position="418"/>
        <end position="428"/>
    </location>
</feature>
<dbReference type="EMBL" id="JARIHO010000041">
    <property type="protein sequence ID" value="KAJ7327431.1"/>
    <property type="molecule type" value="Genomic_DNA"/>
</dbReference>
<feature type="compositionally biased region" description="Basic and acidic residues" evidence="1">
    <location>
        <begin position="462"/>
        <end position="472"/>
    </location>
</feature>
<evidence type="ECO:0008006" key="4">
    <source>
        <dbReference type="Google" id="ProtNLM"/>
    </source>
</evidence>
<evidence type="ECO:0000256" key="1">
    <source>
        <dbReference type="SAM" id="MobiDB-lite"/>
    </source>
</evidence>
<dbReference type="InterPro" id="IPR053137">
    <property type="entry name" value="NLR-like"/>
</dbReference>
<sequence length="836" mass="92473">MTSSQALIPWEPVANNGVITIPETSRPEGGRWALFLNAFLSPSPGRTLNHVYSAAGKVLETQANQVAYKLGLGPHVIAGKIKLHFGDGEHRMHQLQLLRTTIPPKLKKQCRKLMKYTLPTESANTQCQAFKEIIDLATLLPGLRVLFLQTKMLANVTSLDTISALWDRSTGPPDKEWTFWQALAATCLADTVISAMTEESPLADLVACHNEGLSIIEQLLVEHDCGVSKYTSALCLRYLAGVLNLPGFWQNLGCAHAQVAHKLCCRMVQVLKDIGVDISSLGLIEEDPVDYDGVDLLATTLLSGLSSWFDRLDREDWTRQPWYGSFTQVLQLLREPRAAELLPWSSASATSTFEDVLPTTYQDRVLNVMVENQNTVPGEQAIPAGNQSTDNLSTHSVQSDISQESSQQGIEPLHDPQSQPPTPDPEGMPPEQNTADENPDPPEEDDIVSDNNGCEEQFGTALEHDSDVRGDSSNRATSIPDISGAQHLPASTSWPSPEAQRKDLKEQKLILLNKQRDLGENHPETLDAMESLAWLYHQLGDFRSERDVRVKVLEKYQILQGEDGPRTLQAMEPLGRTYIALGQGKEAQEMLELALNKQRKVLGENHPVTAKTLSASALAYQCLGELNKAQKFAMSALEKYSQLLGEDHPETLGSMHTLAAIYRQLGQGIQAEDLYHIVVEKRISILGENHPTTLGAMTGLGRTCLFSGQLKKAENLLTIAFDKQKKVLGEEHPDTLNTMGTLATTYKQLGQLSAAEELATVALVKHQKVYGRNHPATTWIMGQLALIFHDQGQLEPAEELLVALLEQRRKFLGDDHLDTRWTIEELANLYKSMGKL</sequence>
<dbReference type="InterPro" id="IPR011990">
    <property type="entry name" value="TPR-like_helical_dom_sf"/>
</dbReference>
<dbReference type="PANTHER" id="PTHR46082:SF6">
    <property type="entry name" value="AAA+ ATPASE DOMAIN-CONTAINING PROTEIN-RELATED"/>
    <property type="match status" value="1"/>
</dbReference>
<evidence type="ECO:0000313" key="2">
    <source>
        <dbReference type="EMBL" id="KAJ7327431.1"/>
    </source>
</evidence>
<comment type="caution">
    <text evidence="2">The sequence shown here is derived from an EMBL/GenBank/DDBJ whole genome shotgun (WGS) entry which is preliminary data.</text>
</comment>
<dbReference type="Proteomes" id="UP001218218">
    <property type="component" value="Unassembled WGS sequence"/>
</dbReference>
<gene>
    <name evidence="2" type="ORF">DFH08DRAFT_332008</name>
</gene>
<dbReference type="Pfam" id="PF13424">
    <property type="entry name" value="TPR_12"/>
    <property type="match status" value="2"/>
</dbReference>